<organism evidence="2 3">
    <name type="scientific">Necator americanus</name>
    <name type="common">Human hookworm</name>
    <dbReference type="NCBI Taxonomy" id="51031"/>
    <lineage>
        <taxon>Eukaryota</taxon>
        <taxon>Metazoa</taxon>
        <taxon>Ecdysozoa</taxon>
        <taxon>Nematoda</taxon>
        <taxon>Chromadorea</taxon>
        <taxon>Rhabditida</taxon>
        <taxon>Rhabditina</taxon>
        <taxon>Rhabditomorpha</taxon>
        <taxon>Strongyloidea</taxon>
        <taxon>Ancylostomatidae</taxon>
        <taxon>Bunostominae</taxon>
        <taxon>Necator</taxon>
    </lineage>
</organism>
<sequence>MKYYAHLYYIRDSFNPILRAGKLIQWFALDAYVKIEQNRLNYQRAHQVNLRSDSYRITWPVKIAEDHQGTVLSWRLSHIGSPRAIQQSYQEAMAIVARYGKPTRIILGELEAYVYYVHVIEFQERGLLHWLALDNALDNERRKESADSGRSG</sequence>
<feature type="domain" description="Helitron helicase-like" evidence="1">
    <location>
        <begin position="3"/>
        <end position="103"/>
    </location>
</feature>
<dbReference type="KEGG" id="nai:NECAME_05256"/>
<name>W2SKM3_NECAM</name>
<reference evidence="3" key="1">
    <citation type="journal article" date="2014" name="Nat. Genet.">
        <title>Genome of the human hookworm Necator americanus.</title>
        <authorList>
            <person name="Tang Y.T."/>
            <person name="Gao X."/>
            <person name="Rosa B.A."/>
            <person name="Abubucker S."/>
            <person name="Hallsworth-Pepin K."/>
            <person name="Martin J."/>
            <person name="Tyagi R."/>
            <person name="Heizer E."/>
            <person name="Zhang X."/>
            <person name="Bhonagiri-Palsikar V."/>
            <person name="Minx P."/>
            <person name="Warren W.C."/>
            <person name="Wang Q."/>
            <person name="Zhan B."/>
            <person name="Hotez P.J."/>
            <person name="Sternberg P.W."/>
            <person name="Dougall A."/>
            <person name="Gaze S.T."/>
            <person name="Mulvenna J."/>
            <person name="Sotillo J."/>
            <person name="Ranganathan S."/>
            <person name="Rabelo E.M."/>
            <person name="Wilson R.K."/>
            <person name="Felgner P.L."/>
            <person name="Bethony J."/>
            <person name="Hawdon J.M."/>
            <person name="Gasser R.B."/>
            <person name="Loukas A."/>
            <person name="Mitreva M."/>
        </authorList>
    </citation>
    <scope>NUCLEOTIDE SEQUENCE [LARGE SCALE GENOMIC DNA]</scope>
</reference>
<dbReference type="PANTHER" id="PTHR45786">
    <property type="entry name" value="DNA BINDING PROTEIN-LIKE"/>
    <property type="match status" value="1"/>
</dbReference>
<dbReference type="OrthoDB" id="5864302at2759"/>
<protein>
    <recommendedName>
        <fullName evidence="1">Helitron helicase-like domain-containing protein</fullName>
    </recommendedName>
</protein>
<evidence type="ECO:0000313" key="3">
    <source>
        <dbReference type="Proteomes" id="UP000053676"/>
    </source>
</evidence>
<keyword evidence="3" id="KW-1185">Reference proteome</keyword>
<dbReference type="PANTHER" id="PTHR45786:SF74">
    <property type="entry name" value="ATP-DEPENDENT DNA HELICASE"/>
    <property type="match status" value="1"/>
</dbReference>
<dbReference type="STRING" id="51031.W2SKM3"/>
<evidence type="ECO:0000259" key="1">
    <source>
        <dbReference type="Pfam" id="PF14214"/>
    </source>
</evidence>
<dbReference type="InterPro" id="IPR025476">
    <property type="entry name" value="Helitron_helicase-like"/>
</dbReference>
<evidence type="ECO:0000313" key="2">
    <source>
        <dbReference type="EMBL" id="ETN69401.1"/>
    </source>
</evidence>
<dbReference type="Proteomes" id="UP000053676">
    <property type="component" value="Unassembled WGS sequence"/>
</dbReference>
<accession>W2SKM3</accession>
<dbReference type="AlphaFoldDB" id="W2SKM3"/>
<dbReference type="EMBL" id="KI669112">
    <property type="protein sequence ID" value="ETN69401.1"/>
    <property type="molecule type" value="Genomic_DNA"/>
</dbReference>
<gene>
    <name evidence="2" type="ORF">NECAME_05256</name>
</gene>
<dbReference type="Pfam" id="PF14214">
    <property type="entry name" value="Helitron_like_N"/>
    <property type="match status" value="1"/>
</dbReference>
<proteinExistence type="predicted"/>